<sequence length="177" mass="17943">MDTPDALGLLLRVAGSLAAVVGLVWMVRRGMLKQGGGRARAAVGSITVLARQQLSGRASVALVQVGETGLLVGVTEQQVTLLASQPVEQMLARPEAPAAPAARRTAVDLDAVVPAPASRHAAPVAPAAPAAPQEVPAEVAEALAAVPAPRGPLAGSALSPGTWAQAVDVLRERTTRR</sequence>
<comment type="caution">
    <text evidence="7">The sequence shown here is derived from an EMBL/GenBank/DDBJ whole genome shotgun (WGS) entry which is preliminary data.</text>
</comment>
<accession>A0A3N1HQQ1</accession>
<dbReference type="EMBL" id="RJKN01000002">
    <property type="protein sequence ID" value="ROP44825.1"/>
    <property type="molecule type" value="Genomic_DNA"/>
</dbReference>
<dbReference type="GO" id="GO:0044781">
    <property type="term" value="P:bacterial-type flagellum organization"/>
    <property type="evidence" value="ECO:0007669"/>
    <property type="project" value="InterPro"/>
</dbReference>
<dbReference type="GO" id="GO:0016020">
    <property type="term" value="C:membrane"/>
    <property type="evidence" value="ECO:0007669"/>
    <property type="project" value="InterPro"/>
</dbReference>
<keyword evidence="8" id="KW-1185">Reference proteome</keyword>
<evidence type="ECO:0000256" key="1">
    <source>
        <dbReference type="ARBA" id="ARBA00004236"/>
    </source>
</evidence>
<dbReference type="InterPro" id="IPR022781">
    <property type="entry name" value="Flagellar_biosynth_FliO"/>
</dbReference>
<dbReference type="AlphaFoldDB" id="A0A3N1HQQ1"/>
<dbReference type="Proteomes" id="UP000276232">
    <property type="component" value="Unassembled WGS sequence"/>
</dbReference>
<evidence type="ECO:0000256" key="6">
    <source>
        <dbReference type="SAM" id="Phobius"/>
    </source>
</evidence>
<name>A0A3N1HQQ1_9ACTN</name>
<keyword evidence="7" id="KW-0969">Cilium</keyword>
<comment type="subcellular location">
    <subcellularLocation>
        <location evidence="1">Cell membrane</location>
    </subcellularLocation>
</comment>
<proteinExistence type="predicted"/>
<evidence type="ECO:0000256" key="3">
    <source>
        <dbReference type="ARBA" id="ARBA00022692"/>
    </source>
</evidence>
<keyword evidence="4 6" id="KW-1133">Transmembrane helix</keyword>
<protein>
    <submittedName>
        <fullName evidence="7">Flagellar protein FliO/FliZ</fullName>
    </submittedName>
</protein>
<keyword evidence="2" id="KW-1003">Cell membrane</keyword>
<keyword evidence="3 6" id="KW-0812">Transmembrane</keyword>
<keyword evidence="7" id="KW-0966">Cell projection</keyword>
<gene>
    <name evidence="7" type="ORF">EDC03_0955</name>
</gene>
<dbReference type="InParanoid" id="A0A3N1HQQ1"/>
<evidence type="ECO:0000313" key="8">
    <source>
        <dbReference type="Proteomes" id="UP000276232"/>
    </source>
</evidence>
<dbReference type="RefSeq" id="WP_123379053.1">
    <property type="nucleotide sequence ID" value="NZ_RJKN01000002.1"/>
</dbReference>
<evidence type="ECO:0000256" key="2">
    <source>
        <dbReference type="ARBA" id="ARBA00022475"/>
    </source>
</evidence>
<evidence type="ECO:0000313" key="7">
    <source>
        <dbReference type="EMBL" id="ROP44825.1"/>
    </source>
</evidence>
<feature type="transmembrane region" description="Helical" evidence="6">
    <location>
        <begin position="6"/>
        <end position="27"/>
    </location>
</feature>
<dbReference type="Pfam" id="PF04347">
    <property type="entry name" value="FliO"/>
    <property type="match status" value="1"/>
</dbReference>
<reference evidence="7 8" key="1">
    <citation type="journal article" date="2015" name="Stand. Genomic Sci.">
        <title>Genomic Encyclopedia of Bacterial and Archaeal Type Strains, Phase III: the genomes of soil and plant-associated and newly described type strains.</title>
        <authorList>
            <person name="Whitman W.B."/>
            <person name="Woyke T."/>
            <person name="Klenk H.P."/>
            <person name="Zhou Y."/>
            <person name="Lilburn T.G."/>
            <person name="Beck B.J."/>
            <person name="De Vos P."/>
            <person name="Vandamme P."/>
            <person name="Eisen J.A."/>
            <person name="Garrity G."/>
            <person name="Hugenholtz P."/>
            <person name="Kyrpides N.C."/>
        </authorList>
    </citation>
    <scope>NUCLEOTIDE SEQUENCE [LARGE SCALE GENOMIC DNA]</scope>
    <source>
        <strain evidence="7 8">CECT 7306</strain>
    </source>
</reference>
<evidence type="ECO:0000256" key="5">
    <source>
        <dbReference type="ARBA" id="ARBA00023136"/>
    </source>
</evidence>
<evidence type="ECO:0000256" key="4">
    <source>
        <dbReference type="ARBA" id="ARBA00022989"/>
    </source>
</evidence>
<keyword evidence="5 6" id="KW-0472">Membrane</keyword>
<organism evidence="7 8">
    <name type="scientific">Pseudokineococcus lusitanus</name>
    <dbReference type="NCBI Taxonomy" id="763993"/>
    <lineage>
        <taxon>Bacteria</taxon>
        <taxon>Bacillati</taxon>
        <taxon>Actinomycetota</taxon>
        <taxon>Actinomycetes</taxon>
        <taxon>Kineosporiales</taxon>
        <taxon>Kineosporiaceae</taxon>
        <taxon>Pseudokineococcus</taxon>
    </lineage>
</organism>
<dbReference type="OrthoDB" id="5191841at2"/>
<keyword evidence="7" id="KW-0282">Flagellum</keyword>